<sequence>MAVDLVGIQTVEHLNRMFQLTNHDFAVSSTFKQAVSSFNRTGHARFRRGPSPSFSDSHAPSTSTQSAPAFIRSTNESSDCSFSKSVTDTTSSSSRSTNSSSLLSPLAGGGGGEEGSVSNRKQFSGLGIVAPTPSFSSRKPPLPSSHRKRCRADRPSVSLQGSRSENHSVSRSGCHCCKRRKIASKREIKRVPITGSNVTSVPADDYSWKKYGEKRITGSPYPRVYYKCSTGKGCPARKSVELAIDNSKMLIVTYDGERLHRHAPAPMAVLAGLTSLVVQSK</sequence>
<protein>
    <submittedName>
        <fullName evidence="1">Uncharacterized protein</fullName>
    </submittedName>
</protein>
<evidence type="ECO:0000313" key="1">
    <source>
        <dbReference type="EMBL" id="KAI3811452.1"/>
    </source>
</evidence>
<reference evidence="2" key="1">
    <citation type="journal article" date="2022" name="Mol. Ecol. Resour.">
        <title>The genomes of chicory, endive, great burdock and yacon provide insights into Asteraceae palaeo-polyploidization history and plant inulin production.</title>
        <authorList>
            <person name="Fan W."/>
            <person name="Wang S."/>
            <person name="Wang H."/>
            <person name="Wang A."/>
            <person name="Jiang F."/>
            <person name="Liu H."/>
            <person name="Zhao H."/>
            <person name="Xu D."/>
            <person name="Zhang Y."/>
        </authorList>
    </citation>
    <scope>NUCLEOTIDE SEQUENCE [LARGE SCALE GENOMIC DNA]</scope>
    <source>
        <strain evidence="2">cv. Yunnan</strain>
    </source>
</reference>
<gene>
    <name evidence="1" type="ORF">L1987_21176</name>
</gene>
<organism evidence="1 2">
    <name type="scientific">Smallanthus sonchifolius</name>
    <dbReference type="NCBI Taxonomy" id="185202"/>
    <lineage>
        <taxon>Eukaryota</taxon>
        <taxon>Viridiplantae</taxon>
        <taxon>Streptophyta</taxon>
        <taxon>Embryophyta</taxon>
        <taxon>Tracheophyta</taxon>
        <taxon>Spermatophyta</taxon>
        <taxon>Magnoliopsida</taxon>
        <taxon>eudicotyledons</taxon>
        <taxon>Gunneridae</taxon>
        <taxon>Pentapetalae</taxon>
        <taxon>asterids</taxon>
        <taxon>campanulids</taxon>
        <taxon>Asterales</taxon>
        <taxon>Asteraceae</taxon>
        <taxon>Asteroideae</taxon>
        <taxon>Heliantheae alliance</taxon>
        <taxon>Millerieae</taxon>
        <taxon>Smallanthus</taxon>
    </lineage>
</organism>
<accession>A0ACB9IWS4</accession>
<evidence type="ECO:0000313" key="2">
    <source>
        <dbReference type="Proteomes" id="UP001056120"/>
    </source>
</evidence>
<keyword evidence="2" id="KW-1185">Reference proteome</keyword>
<dbReference type="EMBL" id="CM042024">
    <property type="protein sequence ID" value="KAI3811452.1"/>
    <property type="molecule type" value="Genomic_DNA"/>
</dbReference>
<name>A0ACB9IWS4_9ASTR</name>
<proteinExistence type="predicted"/>
<dbReference type="Proteomes" id="UP001056120">
    <property type="component" value="Linkage Group LG07"/>
</dbReference>
<reference evidence="1 2" key="2">
    <citation type="journal article" date="2022" name="Mol. Ecol. Resour.">
        <title>The genomes of chicory, endive, great burdock and yacon provide insights into Asteraceae paleo-polyploidization history and plant inulin production.</title>
        <authorList>
            <person name="Fan W."/>
            <person name="Wang S."/>
            <person name="Wang H."/>
            <person name="Wang A."/>
            <person name="Jiang F."/>
            <person name="Liu H."/>
            <person name="Zhao H."/>
            <person name="Xu D."/>
            <person name="Zhang Y."/>
        </authorList>
    </citation>
    <scope>NUCLEOTIDE SEQUENCE [LARGE SCALE GENOMIC DNA]</scope>
    <source>
        <strain evidence="2">cv. Yunnan</strain>
        <tissue evidence="1">Leaves</tissue>
    </source>
</reference>
<comment type="caution">
    <text evidence="1">The sequence shown here is derived from an EMBL/GenBank/DDBJ whole genome shotgun (WGS) entry which is preliminary data.</text>
</comment>